<dbReference type="Proteomes" id="UP001154114">
    <property type="component" value="Chromosome 1"/>
</dbReference>
<evidence type="ECO:0000313" key="2">
    <source>
        <dbReference type="Proteomes" id="UP001154114"/>
    </source>
</evidence>
<keyword evidence="2" id="KW-1185">Reference proteome</keyword>
<reference evidence="1" key="1">
    <citation type="submission" date="2021-12" db="EMBL/GenBank/DDBJ databases">
        <authorList>
            <person name="King R."/>
        </authorList>
    </citation>
    <scope>NUCLEOTIDE SEQUENCE</scope>
</reference>
<protein>
    <submittedName>
        <fullName evidence="1">Uncharacterized protein</fullName>
    </submittedName>
</protein>
<gene>
    <name evidence="1" type="ORF">CINC_LOCUS525</name>
</gene>
<name>A0A9N8KT78_CHRIL</name>
<sequence length="103" mass="12256">MKYVDNYCNKLSVRFFVKILVLNSRQMCFCFELVLNSHFMPTKIGSRFPRRNYRVTQIQAEFVDKIILLRAQLNTIRLQPRYKINLYFNEVGKLSSLQSLQAS</sequence>
<evidence type="ECO:0000313" key="1">
    <source>
        <dbReference type="EMBL" id="CAD0194233.1"/>
    </source>
</evidence>
<accession>A0A9N8KT78</accession>
<proteinExistence type="predicted"/>
<dbReference type="EMBL" id="LR824004">
    <property type="protein sequence ID" value="CAD0194233.1"/>
    <property type="molecule type" value="Genomic_DNA"/>
</dbReference>
<dbReference type="AlphaFoldDB" id="A0A9N8KT78"/>
<organism evidence="1 2">
    <name type="scientific">Chrysodeixis includens</name>
    <name type="common">Soybean looper</name>
    <name type="synonym">Pseudoplusia includens</name>
    <dbReference type="NCBI Taxonomy" id="689277"/>
    <lineage>
        <taxon>Eukaryota</taxon>
        <taxon>Metazoa</taxon>
        <taxon>Ecdysozoa</taxon>
        <taxon>Arthropoda</taxon>
        <taxon>Hexapoda</taxon>
        <taxon>Insecta</taxon>
        <taxon>Pterygota</taxon>
        <taxon>Neoptera</taxon>
        <taxon>Endopterygota</taxon>
        <taxon>Lepidoptera</taxon>
        <taxon>Glossata</taxon>
        <taxon>Ditrysia</taxon>
        <taxon>Noctuoidea</taxon>
        <taxon>Noctuidae</taxon>
        <taxon>Plusiinae</taxon>
        <taxon>Chrysodeixis</taxon>
    </lineage>
</organism>